<evidence type="ECO:0000313" key="3">
    <source>
        <dbReference type="Proteomes" id="UP001604336"/>
    </source>
</evidence>
<accession>A0ABD1RUZ6</accession>
<keyword evidence="3" id="KW-1185">Reference proteome</keyword>
<comment type="caution">
    <text evidence="2">The sequence shown here is derived from an EMBL/GenBank/DDBJ whole genome shotgun (WGS) entry which is preliminary data.</text>
</comment>
<organism evidence="2 3">
    <name type="scientific">Abeliophyllum distichum</name>
    <dbReference type="NCBI Taxonomy" id="126358"/>
    <lineage>
        <taxon>Eukaryota</taxon>
        <taxon>Viridiplantae</taxon>
        <taxon>Streptophyta</taxon>
        <taxon>Embryophyta</taxon>
        <taxon>Tracheophyta</taxon>
        <taxon>Spermatophyta</taxon>
        <taxon>Magnoliopsida</taxon>
        <taxon>eudicotyledons</taxon>
        <taxon>Gunneridae</taxon>
        <taxon>Pentapetalae</taxon>
        <taxon>asterids</taxon>
        <taxon>lamiids</taxon>
        <taxon>Lamiales</taxon>
        <taxon>Oleaceae</taxon>
        <taxon>Forsythieae</taxon>
        <taxon>Abeliophyllum</taxon>
    </lineage>
</organism>
<feature type="compositionally biased region" description="Basic and acidic residues" evidence="1">
    <location>
        <begin position="113"/>
        <end position="135"/>
    </location>
</feature>
<feature type="region of interest" description="Disordered" evidence="1">
    <location>
        <begin position="1"/>
        <end position="61"/>
    </location>
</feature>
<feature type="compositionally biased region" description="Basic and acidic residues" evidence="1">
    <location>
        <begin position="8"/>
        <end position="22"/>
    </location>
</feature>
<proteinExistence type="predicted"/>
<dbReference type="Proteomes" id="UP001604336">
    <property type="component" value="Unassembled WGS sequence"/>
</dbReference>
<feature type="compositionally biased region" description="Basic residues" evidence="1">
    <location>
        <begin position="51"/>
        <end position="61"/>
    </location>
</feature>
<feature type="region of interest" description="Disordered" evidence="1">
    <location>
        <begin position="109"/>
        <end position="150"/>
    </location>
</feature>
<name>A0ABD1RUZ6_9LAMI</name>
<gene>
    <name evidence="2" type="ORF">Adt_27171</name>
</gene>
<feature type="region of interest" description="Disordered" evidence="1">
    <location>
        <begin position="159"/>
        <end position="178"/>
    </location>
</feature>
<reference evidence="3" key="1">
    <citation type="submission" date="2024-07" db="EMBL/GenBank/DDBJ databases">
        <title>Two chromosome-level genome assemblies of Korean endemic species Abeliophyllum distichum and Forsythia ovata (Oleaceae).</title>
        <authorList>
            <person name="Jang H."/>
        </authorList>
    </citation>
    <scope>NUCLEOTIDE SEQUENCE [LARGE SCALE GENOMIC DNA]</scope>
</reference>
<evidence type="ECO:0000256" key="1">
    <source>
        <dbReference type="SAM" id="MobiDB-lite"/>
    </source>
</evidence>
<dbReference type="EMBL" id="JBFOLK010000008">
    <property type="protein sequence ID" value="KAL2491543.1"/>
    <property type="molecule type" value="Genomic_DNA"/>
</dbReference>
<sequence>MAYTNNDSKGKTGENEVEKQIEFPEESDSNPKRQRNEIQEIAINEGGEAPKKKRNRRHKKMSIAQTISNLAEQVQMLVQENKATITLSGARNIADEKIVVENKTPIVSYSHPYSDHRDSQRHQPVDSLNERERRPTRSASVFDRLGDEADSHQRRTLFLDNLGVGSQPKDPIYEPDYS</sequence>
<evidence type="ECO:0000313" key="2">
    <source>
        <dbReference type="EMBL" id="KAL2491543.1"/>
    </source>
</evidence>
<dbReference type="AlphaFoldDB" id="A0ABD1RUZ6"/>
<protein>
    <submittedName>
        <fullName evidence="2">Uncharacterized protein</fullName>
    </submittedName>
</protein>
<feature type="compositionally biased region" description="Basic and acidic residues" evidence="1">
    <location>
        <begin position="29"/>
        <end position="38"/>
    </location>
</feature>